<feature type="coiled-coil region" evidence="1">
    <location>
        <begin position="83"/>
        <end position="117"/>
    </location>
</feature>
<dbReference type="SUPFAM" id="SSF46579">
    <property type="entry name" value="Prefoldin"/>
    <property type="match status" value="1"/>
</dbReference>
<name>A0A5N5KSF7_PANHP</name>
<evidence type="ECO:0000256" key="1">
    <source>
        <dbReference type="SAM" id="Coils"/>
    </source>
</evidence>
<dbReference type="PANTHER" id="PTHR14240:SF1">
    <property type="entry name" value="PROTEIN FANTOM-RELATED"/>
    <property type="match status" value="1"/>
</dbReference>
<keyword evidence="1" id="KW-0175">Coiled coil</keyword>
<keyword evidence="3" id="KW-1185">Reference proteome</keyword>
<comment type="caution">
    <text evidence="2">The sequence shown here is derived from an EMBL/GenBank/DDBJ whole genome shotgun (WGS) entry which is preliminary data.</text>
</comment>
<dbReference type="Proteomes" id="UP000327468">
    <property type="component" value="Chromosome 22"/>
</dbReference>
<reference evidence="2 3" key="1">
    <citation type="submission" date="2019-06" db="EMBL/GenBank/DDBJ databases">
        <title>A chromosome-scale genome assembly of the striped catfish, Pangasianodon hypophthalmus.</title>
        <authorList>
            <person name="Wen M."/>
            <person name="Zahm M."/>
            <person name="Roques C."/>
            <person name="Cabau C."/>
            <person name="Klopp C."/>
            <person name="Donnadieu C."/>
            <person name="Jouanno E."/>
            <person name="Avarre J.-C."/>
            <person name="Campet M."/>
            <person name="Ha T.T.T."/>
            <person name="Dugue R."/>
            <person name="Lampietro C."/>
            <person name="Louis A."/>
            <person name="Herpin A."/>
            <person name="Echchiki A."/>
            <person name="Berthelot C."/>
            <person name="Parey E."/>
            <person name="Roest-Crollius H."/>
            <person name="Braasch I."/>
            <person name="Postlethwait J."/>
            <person name="Bobe J."/>
            <person name="Montfort J."/>
            <person name="Bouchez O."/>
            <person name="Begum T."/>
            <person name="Schartl M."/>
            <person name="Guiguen Y."/>
        </authorList>
    </citation>
    <scope>NUCLEOTIDE SEQUENCE [LARGE SCALE GENOMIC DNA]</scope>
    <source>
        <strain evidence="2 3">Indonesia</strain>
        <tissue evidence="2">Blood</tissue>
    </source>
</reference>
<sequence>MEGGAGEAPPSHLFPGLLIGHTRDLQCVSKLTWKQLEDQYLCLQEEITLLKQHVQILEWKLHRFSTKLSKLRNGHSGLAGGQNVEAKDTIEELKDRVATLESQKEVLQRKLIMARQQILALGRHTHQSPRMGRGVQPEGEVTQTSQTVPAHYALSSMDDYKGQTERFFTEPQPVRLTELDLAIHSLRETFTLKEKELEYPMKELHKQQIDGLRLTIKDNVDVIRLQKQLSNERTAVLVIKDKFTVLKQAYETQLEENSFAALAERVTDIETRLTEAEQRISSAEDSATVTDGQLANLKIVVEQLQAKMDDLENRGCRKNLKIVGLPEEAEGTIPLASFLQDVIPKWLELPPDFHNIDIDWGHRSPTFISNNSN</sequence>
<gene>
    <name evidence="2" type="ORF">PHYPO_G00127270</name>
</gene>
<protein>
    <submittedName>
        <fullName evidence="2">Uncharacterized protein</fullName>
    </submittedName>
</protein>
<evidence type="ECO:0000313" key="2">
    <source>
        <dbReference type="EMBL" id="KAB5533058.1"/>
    </source>
</evidence>
<dbReference type="AlphaFoldDB" id="A0A5N5KSF7"/>
<dbReference type="PANTHER" id="PTHR14240">
    <property type="entry name" value="RETINITIS PIGMENTOSA GTPASE REGULATOR-INTERACTING PROTEIN"/>
    <property type="match status" value="1"/>
</dbReference>
<feature type="coiled-coil region" evidence="1">
    <location>
        <begin position="259"/>
        <end position="314"/>
    </location>
</feature>
<proteinExistence type="predicted"/>
<accession>A0A5N5KSF7</accession>
<organism evidence="2 3">
    <name type="scientific">Pangasianodon hypophthalmus</name>
    <name type="common">Striped catfish</name>
    <name type="synonym">Helicophagus hypophthalmus</name>
    <dbReference type="NCBI Taxonomy" id="310915"/>
    <lineage>
        <taxon>Eukaryota</taxon>
        <taxon>Metazoa</taxon>
        <taxon>Chordata</taxon>
        <taxon>Craniata</taxon>
        <taxon>Vertebrata</taxon>
        <taxon>Euteleostomi</taxon>
        <taxon>Actinopterygii</taxon>
        <taxon>Neopterygii</taxon>
        <taxon>Teleostei</taxon>
        <taxon>Ostariophysi</taxon>
        <taxon>Siluriformes</taxon>
        <taxon>Pangasiidae</taxon>
        <taxon>Pangasianodon</taxon>
    </lineage>
</organism>
<dbReference type="InterPro" id="IPR031139">
    <property type="entry name" value="RPGRIP1_fam"/>
</dbReference>
<dbReference type="Gene3D" id="3.30.70.1820">
    <property type="entry name" value="L1 transposable element, RRM domain"/>
    <property type="match status" value="1"/>
</dbReference>
<dbReference type="GO" id="GO:0032391">
    <property type="term" value="C:photoreceptor connecting cilium"/>
    <property type="evidence" value="ECO:0007669"/>
    <property type="project" value="TreeGrafter"/>
</dbReference>
<evidence type="ECO:0000313" key="3">
    <source>
        <dbReference type="Proteomes" id="UP000327468"/>
    </source>
</evidence>
<dbReference type="Gene3D" id="1.20.5.340">
    <property type="match status" value="1"/>
</dbReference>
<dbReference type="GO" id="GO:0046548">
    <property type="term" value="P:retinal rod cell development"/>
    <property type="evidence" value="ECO:0007669"/>
    <property type="project" value="TreeGrafter"/>
</dbReference>
<dbReference type="GO" id="GO:1905515">
    <property type="term" value="P:non-motile cilium assembly"/>
    <property type="evidence" value="ECO:0007669"/>
    <property type="project" value="TreeGrafter"/>
</dbReference>
<dbReference type="EMBL" id="VFJC01000023">
    <property type="protein sequence ID" value="KAB5533058.1"/>
    <property type="molecule type" value="Genomic_DNA"/>
</dbReference>